<accession>I4C7Z8</accession>
<dbReference type="AlphaFoldDB" id="I4C7Z8"/>
<dbReference type="HOGENOM" id="CLU_1044818_0_0_7"/>
<feature type="domain" description="Xylose isomerase-like TIM barrel" evidence="1">
    <location>
        <begin position="22"/>
        <end position="241"/>
    </location>
</feature>
<dbReference type="eggNOG" id="COG1082">
    <property type="taxonomic scope" value="Bacteria"/>
</dbReference>
<dbReference type="GO" id="GO:0016853">
    <property type="term" value="F:isomerase activity"/>
    <property type="evidence" value="ECO:0007669"/>
    <property type="project" value="UniProtKB-KW"/>
</dbReference>
<dbReference type="OrthoDB" id="5470451at2"/>
<dbReference type="Proteomes" id="UP000006055">
    <property type="component" value="Chromosome"/>
</dbReference>
<sequence length="266" mass="30041">MNGPKLACPNFLPNVVHLRSFALDHGFHGIDWTLRLEDMPRNRQEEERFIHAISKLAPLEVRFHLFFPDNEVGDSDVEKSLSAANVFSAALALISKLAGRFATLHVGLGRESMEDVSWERTISGLSDLRVKARAAGIRLCLENLAWGWTARPELYEKLIRKTNCWGTLDIGHAQVCPSVRSQVYDVQDFALPHPERILSAHIYHKETATGHIPPSNDSDLEDRLLLLQRLPLCDWWVLELREENSLLQTLDCVKAFLYSHAASAAS</sequence>
<evidence type="ECO:0000313" key="2">
    <source>
        <dbReference type="EMBL" id="AFM25689.1"/>
    </source>
</evidence>
<proteinExistence type="predicted"/>
<reference evidence="3" key="1">
    <citation type="submission" date="2012-06" db="EMBL/GenBank/DDBJ databases">
        <title>Complete sequence of chromosome of Desulfomonile tiedjei DSM 6799.</title>
        <authorList>
            <person name="Lucas S."/>
            <person name="Copeland A."/>
            <person name="Lapidus A."/>
            <person name="Glavina del Rio T."/>
            <person name="Dalin E."/>
            <person name="Tice H."/>
            <person name="Bruce D."/>
            <person name="Goodwin L."/>
            <person name="Pitluck S."/>
            <person name="Peters L."/>
            <person name="Ovchinnikova G."/>
            <person name="Zeytun A."/>
            <person name="Lu M."/>
            <person name="Kyrpides N."/>
            <person name="Mavromatis K."/>
            <person name="Ivanova N."/>
            <person name="Brettin T."/>
            <person name="Detter J.C."/>
            <person name="Han C."/>
            <person name="Larimer F."/>
            <person name="Land M."/>
            <person name="Hauser L."/>
            <person name="Markowitz V."/>
            <person name="Cheng J.-F."/>
            <person name="Hugenholtz P."/>
            <person name="Woyke T."/>
            <person name="Wu D."/>
            <person name="Spring S."/>
            <person name="Schroeder M."/>
            <person name="Brambilla E."/>
            <person name="Klenk H.-P."/>
            <person name="Eisen J.A."/>
        </authorList>
    </citation>
    <scope>NUCLEOTIDE SEQUENCE [LARGE SCALE GENOMIC DNA]</scope>
    <source>
        <strain evidence="3">ATCC 49306 / DSM 6799 / DCB-1</strain>
    </source>
</reference>
<dbReference type="InterPro" id="IPR013022">
    <property type="entry name" value="Xyl_isomerase-like_TIM-brl"/>
</dbReference>
<evidence type="ECO:0000313" key="3">
    <source>
        <dbReference type="Proteomes" id="UP000006055"/>
    </source>
</evidence>
<dbReference type="Pfam" id="PF01261">
    <property type="entry name" value="AP_endonuc_2"/>
    <property type="match status" value="1"/>
</dbReference>
<protein>
    <submittedName>
        <fullName evidence="2">Xylose isomerase-like enzyme</fullName>
    </submittedName>
</protein>
<organism evidence="2 3">
    <name type="scientific">Desulfomonile tiedjei (strain ATCC 49306 / DSM 6799 / DCB-1)</name>
    <dbReference type="NCBI Taxonomy" id="706587"/>
    <lineage>
        <taxon>Bacteria</taxon>
        <taxon>Pseudomonadati</taxon>
        <taxon>Thermodesulfobacteriota</taxon>
        <taxon>Desulfomonilia</taxon>
        <taxon>Desulfomonilales</taxon>
        <taxon>Desulfomonilaceae</taxon>
        <taxon>Desulfomonile</taxon>
    </lineage>
</organism>
<dbReference type="STRING" id="706587.Desti_3025"/>
<evidence type="ECO:0000259" key="1">
    <source>
        <dbReference type="Pfam" id="PF01261"/>
    </source>
</evidence>
<keyword evidence="3" id="KW-1185">Reference proteome</keyword>
<dbReference type="RefSeq" id="WP_014810826.1">
    <property type="nucleotide sequence ID" value="NC_018025.1"/>
</dbReference>
<dbReference type="SUPFAM" id="SSF51658">
    <property type="entry name" value="Xylose isomerase-like"/>
    <property type="match status" value="1"/>
</dbReference>
<gene>
    <name evidence="2" type="ordered locus">Desti_3025</name>
</gene>
<dbReference type="KEGG" id="dti:Desti_3025"/>
<dbReference type="EMBL" id="CP003360">
    <property type="protein sequence ID" value="AFM25689.1"/>
    <property type="molecule type" value="Genomic_DNA"/>
</dbReference>
<name>I4C7Z8_DESTA</name>
<dbReference type="InterPro" id="IPR036237">
    <property type="entry name" value="Xyl_isomerase-like_sf"/>
</dbReference>
<dbReference type="Gene3D" id="3.20.20.150">
    <property type="entry name" value="Divalent-metal-dependent TIM barrel enzymes"/>
    <property type="match status" value="1"/>
</dbReference>
<keyword evidence="2" id="KW-0413">Isomerase</keyword>